<organism evidence="1 2">
    <name type="scientific">Leisingera aquaemixtae</name>
    <dbReference type="NCBI Taxonomy" id="1396826"/>
    <lineage>
        <taxon>Bacteria</taxon>
        <taxon>Pseudomonadati</taxon>
        <taxon>Pseudomonadota</taxon>
        <taxon>Alphaproteobacteria</taxon>
        <taxon>Rhodobacterales</taxon>
        <taxon>Roseobacteraceae</taxon>
        <taxon>Leisingera</taxon>
    </lineage>
</organism>
<dbReference type="InterPro" id="IPR016024">
    <property type="entry name" value="ARM-type_fold"/>
</dbReference>
<protein>
    <submittedName>
        <fullName evidence="1">DNA alkylation repair enzyme</fullName>
    </submittedName>
</protein>
<gene>
    <name evidence="1" type="ORF">PHA8399_04109</name>
</gene>
<dbReference type="Gene3D" id="1.25.40.290">
    <property type="entry name" value="ARM repeat domains"/>
    <property type="match status" value="1"/>
</dbReference>
<dbReference type="Proteomes" id="UP000051326">
    <property type="component" value="Unassembled WGS sequence"/>
</dbReference>
<dbReference type="AlphaFoldDB" id="A0A0P1HZC3"/>
<dbReference type="SUPFAM" id="SSF48371">
    <property type="entry name" value="ARM repeat"/>
    <property type="match status" value="1"/>
</dbReference>
<dbReference type="STRING" id="1396826.PHA8399_04109"/>
<sequence length="373" mass="41056">MASGFSLKDQLFNRGKVRYLAGLFSAAEAGFDAEAFEAQVMAELPALELKQRIALIAQVLADHLPAALPDAAPVLLRALPPPLDPGKTDDDFGDFIFAPLGEYVAARGLEAHRDLSLDMLEEITQRFSMEWAIRPFLNRWPDEVLARMQDWAGHSSYHVRRLVSEGTRPRLPWGESVGLALDAPLPLLDRLHGDGARFVTRSVANHLNDIAKKDPDLVMDRLQRWQQAGQQQRKELDWMTAHALRGLVKAGHPRAMAMLGYDPDLTLDARISVPETVRIGGALDLSCRLDGAAGAPVLVDYILHFQRPAGKTSAKVFKLKQAKISGGTLELGKKHKLKGDATTFKLVPGPHRIELMVNGKVRAEAAFELLPEG</sequence>
<evidence type="ECO:0000313" key="1">
    <source>
        <dbReference type="EMBL" id="CUI01953.1"/>
    </source>
</evidence>
<dbReference type="EMBL" id="CYSR01000040">
    <property type="protein sequence ID" value="CUI01953.1"/>
    <property type="molecule type" value="Genomic_DNA"/>
</dbReference>
<dbReference type="RefSeq" id="WP_058287930.1">
    <property type="nucleotide sequence ID" value="NZ_CYSR01000040.1"/>
</dbReference>
<name>A0A0P1HZC3_9RHOB</name>
<reference evidence="1 2" key="1">
    <citation type="submission" date="2015-09" db="EMBL/GenBank/DDBJ databases">
        <authorList>
            <consortium name="Swine Surveillance"/>
        </authorList>
    </citation>
    <scope>NUCLEOTIDE SEQUENCE [LARGE SCALE GENOMIC DNA]</scope>
    <source>
        <strain evidence="1 2">CECT 8399</strain>
    </source>
</reference>
<proteinExistence type="predicted"/>
<evidence type="ECO:0000313" key="2">
    <source>
        <dbReference type="Proteomes" id="UP000051326"/>
    </source>
</evidence>
<accession>A0A0P1HZC3</accession>